<protein>
    <submittedName>
        <fullName evidence="2">Roadblock/LC7 domain-containing protein</fullName>
    </submittedName>
</protein>
<name>A0A6M1RY34_9BACT</name>
<proteinExistence type="predicted"/>
<dbReference type="SUPFAM" id="SSF103196">
    <property type="entry name" value="Roadblock/LC7 domain"/>
    <property type="match status" value="1"/>
</dbReference>
<dbReference type="RefSeq" id="WP_165108965.1">
    <property type="nucleotide sequence ID" value="NZ_JAAKYA010000089.1"/>
</dbReference>
<evidence type="ECO:0000256" key="1">
    <source>
        <dbReference type="SAM" id="MobiDB-lite"/>
    </source>
</evidence>
<dbReference type="Proteomes" id="UP000477311">
    <property type="component" value="Unassembled WGS sequence"/>
</dbReference>
<feature type="region of interest" description="Disordered" evidence="1">
    <location>
        <begin position="91"/>
        <end position="156"/>
    </location>
</feature>
<comment type="caution">
    <text evidence="2">The sequence shown here is derived from an EMBL/GenBank/DDBJ whole genome shotgun (WGS) entry which is preliminary data.</text>
</comment>
<sequence>MQLPLTSVSKGWPDPIQQELGRLNVPDGRLVIPASILEKGLRQGRVEFPWRLIRAWIRPAVATYASPHDAMPLALPLAVVAPAFLQQRKPVSRARRELAPDESIPNLFDEHGRPVGVASGPQGAGPAVTASAGGAPQSPAGAAGTSSGAQPVDTNFYSPLDLADAAQTPPTGAGVGGTTEWVRRATTPAEVVNRAVSLPGVAGALVALPDGLSVAGQVPPQYNSETLAAFLPQIYAKVSQCTQELRMGALNNLSFTVGQVPWKIFRVNNLFFAAFGRAGEPLPTAQLAALAAELDRKPKTV</sequence>
<accession>A0A6M1RY34</accession>
<feature type="compositionally biased region" description="Low complexity" evidence="1">
    <location>
        <begin position="129"/>
        <end position="150"/>
    </location>
</feature>
<evidence type="ECO:0000313" key="2">
    <source>
        <dbReference type="EMBL" id="NGO40401.1"/>
    </source>
</evidence>
<reference evidence="2 3" key="1">
    <citation type="submission" date="2020-02" db="EMBL/GenBank/DDBJ databases">
        <title>Draft genome sequence of Limisphaera ngatamarikiensis NGM72.4T, a thermophilic Verrucomicrobia grouped in subdivision 3.</title>
        <authorList>
            <person name="Carere C.R."/>
            <person name="Steen J."/>
            <person name="Hugenholtz P."/>
            <person name="Stott M.B."/>
        </authorList>
    </citation>
    <scope>NUCLEOTIDE SEQUENCE [LARGE SCALE GENOMIC DNA]</scope>
    <source>
        <strain evidence="2 3">NGM72.4</strain>
    </source>
</reference>
<dbReference type="EMBL" id="JAAKYA010000089">
    <property type="protein sequence ID" value="NGO40401.1"/>
    <property type="molecule type" value="Genomic_DNA"/>
</dbReference>
<dbReference type="AlphaFoldDB" id="A0A6M1RY34"/>
<gene>
    <name evidence="2" type="ORF">G4L39_13510</name>
</gene>
<organism evidence="2 3">
    <name type="scientific">Limisphaera ngatamarikiensis</name>
    <dbReference type="NCBI Taxonomy" id="1324935"/>
    <lineage>
        <taxon>Bacteria</taxon>
        <taxon>Pseudomonadati</taxon>
        <taxon>Verrucomicrobiota</taxon>
        <taxon>Verrucomicrobiia</taxon>
        <taxon>Limisphaerales</taxon>
        <taxon>Limisphaeraceae</taxon>
        <taxon>Limisphaera</taxon>
    </lineage>
</organism>
<keyword evidence="3" id="KW-1185">Reference proteome</keyword>
<evidence type="ECO:0000313" key="3">
    <source>
        <dbReference type="Proteomes" id="UP000477311"/>
    </source>
</evidence>